<evidence type="ECO:0000313" key="2">
    <source>
        <dbReference type="EMBL" id="CAH1207301.1"/>
    </source>
</evidence>
<evidence type="ECO:0000313" key="3">
    <source>
        <dbReference type="Proteomes" id="UP000838686"/>
    </source>
</evidence>
<dbReference type="SMART" id="SM00332">
    <property type="entry name" value="PP2Cc"/>
    <property type="match status" value="1"/>
</dbReference>
<dbReference type="SMART" id="SM00331">
    <property type="entry name" value="PP2C_SIG"/>
    <property type="match status" value="1"/>
</dbReference>
<proteinExistence type="predicted"/>
<gene>
    <name evidence="2" type="primary">prpC</name>
    <name evidence="2" type="ORF">PAECIP111893_02736</name>
</gene>
<dbReference type="Gene3D" id="3.60.40.10">
    <property type="entry name" value="PPM-type phosphatase domain"/>
    <property type="match status" value="1"/>
</dbReference>
<keyword evidence="2" id="KW-0378">Hydrolase</keyword>
<dbReference type="Pfam" id="PF13672">
    <property type="entry name" value="PP2C_2"/>
    <property type="match status" value="1"/>
</dbReference>
<protein>
    <submittedName>
        <fullName evidence="2">Protein phosphatase PrpC</fullName>
        <ecNumber evidence="2">3.1.3.16</ecNumber>
    </submittedName>
</protein>
<dbReference type="Proteomes" id="UP000838686">
    <property type="component" value="Unassembled WGS sequence"/>
</dbReference>
<dbReference type="PROSITE" id="PS51746">
    <property type="entry name" value="PPM_2"/>
    <property type="match status" value="1"/>
</dbReference>
<accession>A0ABM9CBK6</accession>
<name>A0ABM9CBK6_9BACL</name>
<dbReference type="InterPro" id="IPR015655">
    <property type="entry name" value="PP2C"/>
</dbReference>
<evidence type="ECO:0000259" key="1">
    <source>
        <dbReference type="PROSITE" id="PS51746"/>
    </source>
</evidence>
<dbReference type="InterPro" id="IPR036457">
    <property type="entry name" value="PPM-type-like_dom_sf"/>
</dbReference>
<dbReference type="CDD" id="cd00143">
    <property type="entry name" value="PP2Cc"/>
    <property type="match status" value="1"/>
</dbReference>
<dbReference type="EMBL" id="CAKMMF010000013">
    <property type="protein sequence ID" value="CAH1207301.1"/>
    <property type="molecule type" value="Genomic_DNA"/>
</dbReference>
<dbReference type="NCBIfam" id="NF033484">
    <property type="entry name" value="Stp1_PP2C_phos"/>
    <property type="match status" value="1"/>
</dbReference>
<dbReference type="InterPro" id="IPR001932">
    <property type="entry name" value="PPM-type_phosphatase-like_dom"/>
</dbReference>
<keyword evidence="3" id="KW-1185">Reference proteome</keyword>
<dbReference type="SUPFAM" id="SSF81606">
    <property type="entry name" value="PP2C-like"/>
    <property type="match status" value="1"/>
</dbReference>
<organism evidence="2 3">
    <name type="scientific">Paenibacillus plantiphilus</name>
    <dbReference type="NCBI Taxonomy" id="2905650"/>
    <lineage>
        <taxon>Bacteria</taxon>
        <taxon>Bacillati</taxon>
        <taxon>Bacillota</taxon>
        <taxon>Bacilli</taxon>
        <taxon>Bacillales</taxon>
        <taxon>Paenibacillaceae</taxon>
        <taxon>Paenibacillus</taxon>
    </lineage>
</organism>
<dbReference type="EC" id="3.1.3.16" evidence="2"/>
<feature type="domain" description="PPM-type phosphatase" evidence="1">
    <location>
        <begin position="25"/>
        <end position="266"/>
    </location>
</feature>
<sequence>MISQQRADNYELNIWSLLRGDLVMRMAYRSDIGRIRLVNEDRAWAEKTDSNMIVAIVADGMGGHQAGDVASQLAVDTFREALQGSSSTLTLEERKTLVRQAILQANETVYGMASSNKQYHNMGTTVVAALLQPDNGVVGHIGDSRAYKWRDGVLSQLTEDHTLVNELVKSGQITPAEAVHHPRRNVLTRALGTDELVEVDVRGISWAPDDLLLLCSDGLTTMVSEEQISLTLLESGLDLDAKADRLVDLALQAGGDDNITVVLLHHADDTVQEECAT</sequence>
<comment type="caution">
    <text evidence="2">The sequence shown here is derived from an EMBL/GenBank/DDBJ whole genome shotgun (WGS) entry which is preliminary data.</text>
</comment>
<dbReference type="GO" id="GO:0004722">
    <property type="term" value="F:protein serine/threonine phosphatase activity"/>
    <property type="evidence" value="ECO:0007669"/>
    <property type="project" value="UniProtKB-EC"/>
</dbReference>
<dbReference type="PANTHER" id="PTHR47992">
    <property type="entry name" value="PROTEIN PHOSPHATASE"/>
    <property type="match status" value="1"/>
</dbReference>
<reference evidence="2" key="1">
    <citation type="submission" date="2022-01" db="EMBL/GenBank/DDBJ databases">
        <authorList>
            <person name="Criscuolo A."/>
        </authorList>
    </citation>
    <scope>NUCLEOTIDE SEQUENCE</scope>
    <source>
        <strain evidence="2">CIP111893</strain>
    </source>
</reference>